<evidence type="ECO:0000313" key="3">
    <source>
        <dbReference type="Proteomes" id="UP000694564"/>
    </source>
</evidence>
<evidence type="ECO:0000313" key="2">
    <source>
        <dbReference type="Ensembl" id="ENSSVLP00005000225.1"/>
    </source>
</evidence>
<keyword evidence="3" id="KW-1185">Reference proteome</keyword>
<dbReference type="AlphaFoldDB" id="A0A8D2CJW7"/>
<reference evidence="2" key="1">
    <citation type="submission" date="2020-06" db="EMBL/GenBank/DDBJ databases">
        <authorList>
            <consortium name="Wellcome Sanger Institute Data Sharing"/>
        </authorList>
    </citation>
    <scope>NUCLEOTIDE SEQUENCE [LARGE SCALE GENOMIC DNA]</scope>
</reference>
<reference evidence="2" key="2">
    <citation type="submission" date="2025-08" db="UniProtKB">
        <authorList>
            <consortium name="Ensembl"/>
        </authorList>
    </citation>
    <scope>IDENTIFICATION</scope>
</reference>
<organism evidence="2 3">
    <name type="scientific">Sciurus vulgaris</name>
    <name type="common">Eurasian red squirrel</name>
    <dbReference type="NCBI Taxonomy" id="55149"/>
    <lineage>
        <taxon>Eukaryota</taxon>
        <taxon>Metazoa</taxon>
        <taxon>Chordata</taxon>
        <taxon>Craniata</taxon>
        <taxon>Vertebrata</taxon>
        <taxon>Euteleostomi</taxon>
        <taxon>Mammalia</taxon>
        <taxon>Eutheria</taxon>
        <taxon>Euarchontoglires</taxon>
        <taxon>Glires</taxon>
        <taxon>Rodentia</taxon>
        <taxon>Sciuromorpha</taxon>
        <taxon>Sciuridae</taxon>
        <taxon>Sciurinae</taxon>
        <taxon>Sciurini</taxon>
        <taxon>Sciurus</taxon>
    </lineage>
</organism>
<proteinExistence type="predicted"/>
<feature type="signal peptide" evidence="1">
    <location>
        <begin position="1"/>
        <end position="22"/>
    </location>
</feature>
<protein>
    <submittedName>
        <fullName evidence="2">Uncharacterized protein</fullName>
    </submittedName>
</protein>
<name>A0A8D2CJW7_SCIVU</name>
<keyword evidence="1" id="KW-0732">Signal</keyword>
<sequence length="65" mass="7378">VLGNSINMLLWFLDFSFLYIQSLLKTDLHIFSMCGRTGRRGACLTMPSINHFLPPHPTCLQLPLS</sequence>
<evidence type="ECO:0000256" key="1">
    <source>
        <dbReference type="SAM" id="SignalP"/>
    </source>
</evidence>
<dbReference type="Ensembl" id="ENSSVLT00005000261.1">
    <property type="protein sequence ID" value="ENSSVLP00005000225.1"/>
    <property type="gene ID" value="ENSSVLG00005000230.1"/>
</dbReference>
<dbReference type="Proteomes" id="UP000694564">
    <property type="component" value="Chromosome 1"/>
</dbReference>
<reference evidence="2" key="3">
    <citation type="submission" date="2025-09" db="UniProtKB">
        <authorList>
            <consortium name="Ensembl"/>
        </authorList>
    </citation>
    <scope>IDENTIFICATION</scope>
</reference>
<accession>A0A8D2CJW7</accession>
<feature type="chain" id="PRO_5034630998" evidence="1">
    <location>
        <begin position="23"/>
        <end position="65"/>
    </location>
</feature>